<accession>A0ABV2Q363</accession>
<organism evidence="7 8">
    <name type="scientific">Ottowia thiooxydans</name>
    <dbReference type="NCBI Taxonomy" id="219182"/>
    <lineage>
        <taxon>Bacteria</taxon>
        <taxon>Pseudomonadati</taxon>
        <taxon>Pseudomonadota</taxon>
        <taxon>Betaproteobacteria</taxon>
        <taxon>Burkholderiales</taxon>
        <taxon>Comamonadaceae</taxon>
        <taxon>Ottowia</taxon>
    </lineage>
</organism>
<dbReference type="Proteomes" id="UP001549320">
    <property type="component" value="Unassembled WGS sequence"/>
</dbReference>
<evidence type="ECO:0000256" key="1">
    <source>
        <dbReference type="ARBA" id="ARBA00022617"/>
    </source>
</evidence>
<dbReference type="PANTHER" id="PTHR35008:SF8">
    <property type="entry name" value="ALCOHOL DEHYDROGENASE CYTOCHROME C SUBUNIT"/>
    <property type="match status" value="1"/>
</dbReference>
<protein>
    <submittedName>
        <fullName evidence="7">Cytochrome c</fullName>
        <ecNumber evidence="7">1.8.2.6</ecNumber>
    </submittedName>
</protein>
<dbReference type="EC" id="1.8.2.6" evidence="7"/>
<keyword evidence="3 4" id="KW-0408">Iron</keyword>
<evidence type="ECO:0000256" key="4">
    <source>
        <dbReference type="PROSITE-ProRule" id="PRU00433"/>
    </source>
</evidence>
<proteinExistence type="predicted"/>
<feature type="chain" id="PRO_5045571325" evidence="5">
    <location>
        <begin position="27"/>
        <end position="207"/>
    </location>
</feature>
<evidence type="ECO:0000256" key="3">
    <source>
        <dbReference type="ARBA" id="ARBA00023004"/>
    </source>
</evidence>
<dbReference type="GO" id="GO:0016491">
    <property type="term" value="F:oxidoreductase activity"/>
    <property type="evidence" value="ECO:0007669"/>
    <property type="project" value="UniProtKB-KW"/>
</dbReference>
<dbReference type="Pfam" id="PF13442">
    <property type="entry name" value="Cytochrome_CBB3"/>
    <property type="match status" value="1"/>
</dbReference>
<dbReference type="PANTHER" id="PTHR35008">
    <property type="entry name" value="BLL4482 PROTEIN-RELATED"/>
    <property type="match status" value="1"/>
</dbReference>
<dbReference type="InterPro" id="IPR036909">
    <property type="entry name" value="Cyt_c-like_dom_sf"/>
</dbReference>
<keyword evidence="2 4" id="KW-0479">Metal-binding</keyword>
<dbReference type="PROSITE" id="PS51007">
    <property type="entry name" value="CYTC"/>
    <property type="match status" value="1"/>
</dbReference>
<dbReference type="RefSeq" id="WP_354440921.1">
    <property type="nucleotide sequence ID" value="NZ_JBEPSH010000001.1"/>
</dbReference>
<name>A0ABV2Q363_9BURK</name>
<feature type="domain" description="Cytochrome c" evidence="6">
    <location>
        <begin position="73"/>
        <end position="161"/>
    </location>
</feature>
<reference evidence="7 8" key="1">
    <citation type="submission" date="2024-06" db="EMBL/GenBank/DDBJ databases">
        <title>Sorghum-associated microbial communities from plants grown in Nebraska, USA.</title>
        <authorList>
            <person name="Schachtman D."/>
        </authorList>
    </citation>
    <scope>NUCLEOTIDE SEQUENCE [LARGE SCALE GENOMIC DNA]</scope>
    <source>
        <strain evidence="7 8">2709</strain>
    </source>
</reference>
<dbReference type="InterPro" id="IPR051459">
    <property type="entry name" value="Cytochrome_c-type_DH"/>
</dbReference>
<evidence type="ECO:0000313" key="8">
    <source>
        <dbReference type="Proteomes" id="UP001549320"/>
    </source>
</evidence>
<dbReference type="InterPro" id="IPR009056">
    <property type="entry name" value="Cyt_c-like_dom"/>
</dbReference>
<sequence length="207" mass="21909">MPLPKLHNLLALLAVCSALSSGGVLAAQPAKANQQSVTGVKPAYGQHITEADLAHWNIDIRTKDGAGLPPGSGTIEQGKNVYESKCASCHGEKAAGGAMFGTMVGGIGSFTTNTRVLTPGSMYPYAPALFDYVRRAMPLLQPQSLSNEEVYGVTGYILHLNGLLPADAVVDAKLLSELKMPNRNGFIIDDRPDVKATRCMKNCAALR</sequence>
<feature type="signal peptide" evidence="5">
    <location>
        <begin position="1"/>
        <end position="26"/>
    </location>
</feature>
<keyword evidence="7" id="KW-0560">Oxidoreductase</keyword>
<dbReference type="EMBL" id="JBEPSH010000001">
    <property type="protein sequence ID" value="MET4575464.1"/>
    <property type="molecule type" value="Genomic_DNA"/>
</dbReference>
<comment type="caution">
    <text evidence="7">The sequence shown here is derived from an EMBL/GenBank/DDBJ whole genome shotgun (WGS) entry which is preliminary data.</text>
</comment>
<gene>
    <name evidence="7" type="ORF">ABIE13_000561</name>
</gene>
<dbReference type="SUPFAM" id="SSF46626">
    <property type="entry name" value="Cytochrome c"/>
    <property type="match status" value="1"/>
</dbReference>
<evidence type="ECO:0000259" key="6">
    <source>
        <dbReference type="PROSITE" id="PS51007"/>
    </source>
</evidence>
<evidence type="ECO:0000256" key="2">
    <source>
        <dbReference type="ARBA" id="ARBA00022723"/>
    </source>
</evidence>
<keyword evidence="5" id="KW-0732">Signal</keyword>
<dbReference type="Gene3D" id="1.10.760.10">
    <property type="entry name" value="Cytochrome c-like domain"/>
    <property type="match status" value="1"/>
</dbReference>
<keyword evidence="1 4" id="KW-0349">Heme</keyword>
<evidence type="ECO:0000313" key="7">
    <source>
        <dbReference type="EMBL" id="MET4575464.1"/>
    </source>
</evidence>
<evidence type="ECO:0000256" key="5">
    <source>
        <dbReference type="SAM" id="SignalP"/>
    </source>
</evidence>
<keyword evidence="8" id="KW-1185">Reference proteome</keyword>